<dbReference type="InterPro" id="IPR031609">
    <property type="entry name" value="CymA"/>
</dbReference>
<evidence type="ECO:0000313" key="2">
    <source>
        <dbReference type="EMBL" id="WBA16370.1"/>
    </source>
</evidence>
<accession>A0ABY7LGP0</accession>
<proteinExistence type="predicted"/>
<geneLocation type="plasmid" evidence="2 3">
    <name>unnamed</name>
</geneLocation>
<dbReference type="InterPro" id="IPR011250">
    <property type="entry name" value="OMP/PagP_B-barrel"/>
</dbReference>
<dbReference type="Proteomes" id="UP001164676">
    <property type="component" value="Plasmid unnamed"/>
</dbReference>
<feature type="signal peptide" evidence="1">
    <location>
        <begin position="1"/>
        <end position="22"/>
    </location>
</feature>
<name>A0ABY7LGP0_9GAMM</name>
<keyword evidence="1" id="KW-0732">Signal</keyword>
<dbReference type="Pfam" id="PF16941">
    <property type="entry name" value="CymA"/>
    <property type="match status" value="1"/>
</dbReference>
<feature type="chain" id="PRO_5046959016" evidence="1">
    <location>
        <begin position="23"/>
        <end position="344"/>
    </location>
</feature>
<dbReference type="EMBL" id="CP114585">
    <property type="protein sequence ID" value="WBA16370.1"/>
    <property type="molecule type" value="Genomic_DNA"/>
</dbReference>
<evidence type="ECO:0000313" key="3">
    <source>
        <dbReference type="Proteomes" id="UP001164676"/>
    </source>
</evidence>
<gene>
    <name evidence="2" type="ORF">N7E60_16675</name>
</gene>
<keyword evidence="2" id="KW-0614">Plasmid</keyword>
<reference evidence="2" key="1">
    <citation type="submission" date="2022-09" db="EMBL/GenBank/DDBJ databases">
        <authorList>
            <person name="Li Z.-J."/>
        </authorList>
    </citation>
    <scope>NUCLEOTIDE SEQUENCE</scope>
    <source>
        <strain evidence="2">TGB10</strain>
        <plasmid evidence="2">unnamed</plasmid>
    </source>
</reference>
<keyword evidence="3" id="KW-1185">Reference proteome</keyword>
<organism evidence="2 3">
    <name type="scientific">Salinivibrio proteolyticus</name>
    <dbReference type="NCBI Taxonomy" id="334715"/>
    <lineage>
        <taxon>Bacteria</taxon>
        <taxon>Pseudomonadati</taxon>
        <taxon>Pseudomonadota</taxon>
        <taxon>Gammaproteobacteria</taxon>
        <taxon>Vibrionales</taxon>
        <taxon>Vibrionaceae</taxon>
        <taxon>Salinivibrio</taxon>
    </lineage>
</organism>
<dbReference type="RefSeq" id="WP_269598723.1">
    <property type="nucleotide sequence ID" value="NZ_CP114585.1"/>
</dbReference>
<evidence type="ECO:0000256" key="1">
    <source>
        <dbReference type="SAM" id="SignalP"/>
    </source>
</evidence>
<dbReference type="SUPFAM" id="SSF56925">
    <property type="entry name" value="OMPA-like"/>
    <property type="match status" value="1"/>
</dbReference>
<protein>
    <submittedName>
        <fullName evidence="2">Porin</fullName>
    </submittedName>
</protein>
<sequence>MKKTLIALSVAIALSGPTVSYAASETGMKSESSFLEEALQFGGHIGTSVEYEDKVTDGFNGNKKKEKTITNEVFDVFYSNVNWNLSALYALKIENREQNEPGYYENEDGLKHLFSIDKGFRLTNGWSTGLIYELEYTDSKLYSPYVDGLRKDLAEHSFRPYLTYWNNEYSWGLYSNLEYLYSKEDKSAWGKRTEKGYSLLVKPYKRLGNWELGVELYYQIKDNEDYQKNGNINEISDFNEKYFEPIVQYTFDDAGTLYFRTRFGESETRHAANSGGGNANVDYFKDIRKATLGYEQAISDNWIVKGEYEYANEVEDKSELAGWEAKNESELTQHTFYLQGLYRF</sequence>